<reference evidence="11" key="1">
    <citation type="journal article" date="2019" name="bioRxiv">
        <title>The Genome of the Zebra Mussel, Dreissena polymorpha: A Resource for Invasive Species Research.</title>
        <authorList>
            <person name="McCartney M.A."/>
            <person name="Auch B."/>
            <person name="Kono T."/>
            <person name="Mallez S."/>
            <person name="Zhang Y."/>
            <person name="Obille A."/>
            <person name="Becker A."/>
            <person name="Abrahante J.E."/>
            <person name="Garbe J."/>
            <person name="Badalamenti J.P."/>
            <person name="Herman A."/>
            <person name="Mangelson H."/>
            <person name="Liachko I."/>
            <person name="Sullivan S."/>
            <person name="Sone E.D."/>
            <person name="Koren S."/>
            <person name="Silverstein K.A.T."/>
            <person name="Beckman K.B."/>
            <person name="Gohl D.M."/>
        </authorList>
    </citation>
    <scope>NUCLEOTIDE SEQUENCE</scope>
    <source>
        <strain evidence="11">Duluth1</strain>
        <tissue evidence="11">Whole animal</tissue>
    </source>
</reference>
<dbReference type="GO" id="GO:0005283">
    <property type="term" value="F:amino acid:sodium symporter activity"/>
    <property type="evidence" value="ECO:0007669"/>
    <property type="project" value="TreeGrafter"/>
</dbReference>
<feature type="transmembrane region" description="Helical" evidence="10">
    <location>
        <begin position="303"/>
        <end position="326"/>
    </location>
</feature>
<feature type="transmembrane region" description="Helical" evidence="10">
    <location>
        <begin position="435"/>
        <end position="455"/>
    </location>
</feature>
<protein>
    <submittedName>
        <fullName evidence="11">Uncharacterized protein</fullName>
    </submittedName>
</protein>
<accession>A0A9D4MXH0</accession>
<dbReference type="PROSITE" id="PS00754">
    <property type="entry name" value="NA_NEUROTRAN_SYMP_2"/>
    <property type="match status" value="1"/>
</dbReference>
<feature type="transmembrane region" description="Helical" evidence="10">
    <location>
        <begin position="6"/>
        <end position="29"/>
    </location>
</feature>
<name>A0A9D4MXH0_DREPO</name>
<dbReference type="AlphaFoldDB" id="A0A9D4MXH0"/>
<keyword evidence="3" id="KW-0813">Transport</keyword>
<keyword evidence="8" id="KW-0479">Metal-binding</keyword>
<dbReference type="PANTHER" id="PTHR11616">
    <property type="entry name" value="SODIUM/CHLORIDE DEPENDENT TRANSPORTER"/>
    <property type="match status" value="1"/>
</dbReference>
<keyword evidence="6 10" id="KW-0472">Membrane</keyword>
<evidence type="ECO:0000256" key="6">
    <source>
        <dbReference type="ARBA" id="ARBA00023136"/>
    </source>
</evidence>
<evidence type="ECO:0000256" key="8">
    <source>
        <dbReference type="PIRSR" id="PIRSR600175-1"/>
    </source>
</evidence>
<keyword evidence="5 10" id="KW-1133">Transmembrane helix</keyword>
<evidence type="ECO:0000256" key="3">
    <source>
        <dbReference type="ARBA" id="ARBA00022448"/>
    </source>
</evidence>
<dbReference type="EMBL" id="JAIWYP010000001">
    <property type="protein sequence ID" value="KAH3885125.1"/>
    <property type="molecule type" value="Genomic_DNA"/>
</dbReference>
<feature type="disulfide bond" evidence="9">
    <location>
        <begin position="93"/>
        <end position="102"/>
    </location>
</feature>
<feature type="transmembrane region" description="Helical" evidence="10">
    <location>
        <begin position="50"/>
        <end position="68"/>
    </location>
</feature>
<evidence type="ECO:0000256" key="4">
    <source>
        <dbReference type="ARBA" id="ARBA00022692"/>
    </source>
</evidence>
<feature type="binding site" evidence="8">
    <location>
        <position position="379"/>
    </location>
    <ligand>
        <name>Na(+)</name>
        <dbReference type="ChEBI" id="CHEBI:29101"/>
        <label>1</label>
    </ligand>
</feature>
<comment type="caution">
    <text evidence="11">The sequence shown here is derived from an EMBL/GenBank/DDBJ whole genome shotgun (WGS) entry which is preliminary data.</text>
</comment>
<dbReference type="Proteomes" id="UP000828390">
    <property type="component" value="Unassembled WGS sequence"/>
</dbReference>
<keyword evidence="7" id="KW-0325">Glycoprotein</keyword>
<dbReference type="PANTHER" id="PTHR11616:SF321">
    <property type="entry name" value="SODIUM-DEPENDENT NUTRIENT AMINO ACID TRANSPORTER 1-RELATED"/>
    <property type="match status" value="1"/>
</dbReference>
<comment type="subcellular location">
    <subcellularLocation>
        <location evidence="1">Membrane</location>
        <topology evidence="1">Multi-pass membrane protein</topology>
    </subcellularLocation>
</comment>
<feature type="binding site" evidence="8">
    <location>
        <position position="311"/>
    </location>
    <ligand>
        <name>Na(+)</name>
        <dbReference type="ChEBI" id="CHEBI:29101"/>
        <label>1</label>
    </ligand>
</feature>
<dbReference type="GO" id="GO:0089718">
    <property type="term" value="P:amino acid import across plasma membrane"/>
    <property type="evidence" value="ECO:0007669"/>
    <property type="project" value="TreeGrafter"/>
</dbReference>
<organism evidence="11 12">
    <name type="scientific">Dreissena polymorpha</name>
    <name type="common">Zebra mussel</name>
    <name type="synonym">Mytilus polymorpha</name>
    <dbReference type="NCBI Taxonomy" id="45954"/>
    <lineage>
        <taxon>Eukaryota</taxon>
        <taxon>Metazoa</taxon>
        <taxon>Spiralia</taxon>
        <taxon>Lophotrochozoa</taxon>
        <taxon>Mollusca</taxon>
        <taxon>Bivalvia</taxon>
        <taxon>Autobranchia</taxon>
        <taxon>Heteroconchia</taxon>
        <taxon>Euheterodonta</taxon>
        <taxon>Imparidentia</taxon>
        <taxon>Neoheterodontei</taxon>
        <taxon>Myida</taxon>
        <taxon>Dreissenoidea</taxon>
        <taxon>Dreissenidae</taxon>
        <taxon>Dreissena</taxon>
    </lineage>
</organism>
<feature type="transmembrane region" description="Helical" evidence="10">
    <location>
        <begin position="476"/>
        <end position="495"/>
    </location>
</feature>
<evidence type="ECO:0000256" key="9">
    <source>
        <dbReference type="PIRSR" id="PIRSR600175-2"/>
    </source>
</evidence>
<feature type="transmembrane region" description="Helical" evidence="10">
    <location>
        <begin position="268"/>
        <end position="291"/>
    </location>
</feature>
<reference evidence="11" key="2">
    <citation type="submission" date="2020-11" db="EMBL/GenBank/DDBJ databases">
        <authorList>
            <person name="McCartney M.A."/>
            <person name="Auch B."/>
            <person name="Kono T."/>
            <person name="Mallez S."/>
            <person name="Becker A."/>
            <person name="Gohl D.M."/>
            <person name="Silverstein K.A.T."/>
            <person name="Koren S."/>
            <person name="Bechman K.B."/>
            <person name="Herman A."/>
            <person name="Abrahante J.E."/>
            <person name="Garbe J."/>
        </authorList>
    </citation>
    <scope>NUCLEOTIDE SEQUENCE</scope>
    <source>
        <strain evidence="11">Duluth1</strain>
        <tissue evidence="11">Whole animal</tissue>
    </source>
</reference>
<dbReference type="GO" id="GO:0005886">
    <property type="term" value="C:plasma membrane"/>
    <property type="evidence" value="ECO:0007669"/>
    <property type="project" value="TreeGrafter"/>
</dbReference>
<dbReference type="PRINTS" id="PR00176">
    <property type="entry name" value="NANEUSMPORT"/>
</dbReference>
<feature type="transmembrane region" description="Helical" evidence="10">
    <location>
        <begin position="364"/>
        <end position="383"/>
    </location>
</feature>
<sequence length="610" mass="67892">MLCIDLSTGAFLIPFVVMTLLCGLPLYFLEYSLPKFAGKGPYKIWDICPLFRGIGITVVVGYCMWMAGTTVMRCWIIDFLVGSFQSTLPWTVCDNPWNTPSCKMLHSAIYLYDNSTNSMNLFDNITHSMNLSDNSTASHVPTGHNSSVLTMASGNVSMSEPVPFNASNGMTSAEEYWQYHVLSLSSGISDWSNYQWRHVVSMLVIRFVIFFGLIKSIKSIEKVIYVTATVPFFLTVAIFIRSVMLPGASDGLFYFFNPDFSKIIQPRVWIEATLMGFYTLGFGWGGNMLLGSHAHFKENCLRTAVVLPLANVFMAVFSGLVCFSVLGNMAHSFNSSVTDVISGGMSVGVVSYITALSSLPVPQLWTVLFVTAILLTGIDGQLIPMDMMMQLIGDLWPGARRIPTLVATGVVFFIASIPTCSGAGAYIFLWVDWYSGAWVGPIVSIIELVTVAWIYGMDRFEEDIRMMIGRGIPAPLRFLTAFLSPVFVLVIFLTSCVEYVAPSYGDYHFPALARGLGWVSVVLVILPIPFLAAWTVNRAKGSTLLKKFQTSLRPVGGWGPCERHLQTLYNIIHKRYEHRTLFDLLKYNLSGRKFGSQEPEEKLFYSISLK</sequence>
<dbReference type="GO" id="GO:0015179">
    <property type="term" value="F:L-amino acid transmembrane transporter activity"/>
    <property type="evidence" value="ECO:0007669"/>
    <property type="project" value="TreeGrafter"/>
</dbReference>
<dbReference type="Pfam" id="PF00209">
    <property type="entry name" value="SNF"/>
    <property type="match status" value="2"/>
</dbReference>
<dbReference type="PROSITE" id="PS50267">
    <property type="entry name" value="NA_NEUROTRAN_SYMP_3"/>
    <property type="match status" value="1"/>
</dbReference>
<dbReference type="SUPFAM" id="SSF161070">
    <property type="entry name" value="SNF-like"/>
    <property type="match status" value="1"/>
</dbReference>
<dbReference type="GO" id="GO:0046872">
    <property type="term" value="F:metal ion binding"/>
    <property type="evidence" value="ECO:0007669"/>
    <property type="project" value="UniProtKB-KW"/>
</dbReference>
<evidence type="ECO:0000256" key="5">
    <source>
        <dbReference type="ARBA" id="ARBA00022989"/>
    </source>
</evidence>
<gene>
    <name evidence="11" type="ORF">DPMN_009115</name>
</gene>
<keyword evidence="12" id="KW-1185">Reference proteome</keyword>
<feature type="transmembrane region" description="Helical" evidence="10">
    <location>
        <begin position="515"/>
        <end position="536"/>
    </location>
</feature>
<keyword evidence="9" id="KW-1015">Disulfide bond</keyword>
<feature type="transmembrane region" description="Helical" evidence="10">
    <location>
        <begin position="404"/>
        <end position="429"/>
    </location>
</feature>
<evidence type="ECO:0000313" key="12">
    <source>
        <dbReference type="Proteomes" id="UP000828390"/>
    </source>
</evidence>
<feature type="transmembrane region" description="Helical" evidence="10">
    <location>
        <begin position="223"/>
        <end position="248"/>
    </location>
</feature>
<evidence type="ECO:0000256" key="7">
    <source>
        <dbReference type="ARBA" id="ARBA00023180"/>
    </source>
</evidence>
<keyword evidence="4 10" id="KW-0812">Transmembrane</keyword>
<proteinExistence type="inferred from homology"/>
<evidence type="ECO:0000313" key="11">
    <source>
        <dbReference type="EMBL" id="KAH3885125.1"/>
    </source>
</evidence>
<keyword evidence="8" id="KW-0915">Sodium</keyword>
<evidence type="ECO:0000256" key="10">
    <source>
        <dbReference type="SAM" id="Phobius"/>
    </source>
</evidence>
<comment type="similarity">
    <text evidence="2">Belongs to the sodium:neurotransmitter symporter (SNF) (TC 2.A.22) family.</text>
</comment>
<dbReference type="InterPro" id="IPR037272">
    <property type="entry name" value="SNS_sf"/>
</dbReference>
<dbReference type="InterPro" id="IPR000175">
    <property type="entry name" value="Na/ntran_symport"/>
</dbReference>
<evidence type="ECO:0000256" key="1">
    <source>
        <dbReference type="ARBA" id="ARBA00004141"/>
    </source>
</evidence>
<evidence type="ECO:0000256" key="2">
    <source>
        <dbReference type="ARBA" id="ARBA00006459"/>
    </source>
</evidence>